<dbReference type="PANTHER" id="PTHR33570:SF2">
    <property type="entry name" value="CARBOXYMUCONOLACTONE DECARBOXYLASE-LIKE DOMAIN-CONTAINING PROTEIN"/>
    <property type="match status" value="1"/>
</dbReference>
<proteinExistence type="predicted"/>
<reference evidence="2 3" key="1">
    <citation type="submission" date="2018-08" db="EMBL/GenBank/DDBJ databases">
        <title>Lactobacillus suantsai sp. nov., isolated from traditional fermented suan-tsai in Taiwan.</title>
        <authorList>
            <person name="Huang C.-H."/>
        </authorList>
    </citation>
    <scope>NUCLEOTIDE SEQUENCE [LARGE SCALE GENOMIC DNA]</scope>
    <source>
        <strain evidence="2 3">BCRC 12945</strain>
    </source>
</reference>
<dbReference type="InterPro" id="IPR029032">
    <property type="entry name" value="AhpD-like"/>
</dbReference>
<dbReference type="Pfam" id="PF02627">
    <property type="entry name" value="CMD"/>
    <property type="match status" value="1"/>
</dbReference>
<dbReference type="RefSeq" id="WP_129032350.1">
    <property type="nucleotide sequence ID" value="NZ_CP059603.1"/>
</dbReference>
<comment type="caution">
    <text evidence="2">The sequence shown here is derived from an EMBL/GenBank/DDBJ whole genome shotgun (WGS) entry which is preliminary data.</text>
</comment>
<dbReference type="EMBL" id="QXIL01000007">
    <property type="protein sequence ID" value="RXI78976.1"/>
    <property type="molecule type" value="Genomic_DNA"/>
</dbReference>
<keyword evidence="3" id="KW-1185">Reference proteome</keyword>
<evidence type="ECO:0000259" key="1">
    <source>
        <dbReference type="Pfam" id="PF02627"/>
    </source>
</evidence>
<feature type="domain" description="Carboxymuconolactone decarboxylase-like" evidence="1">
    <location>
        <begin position="17"/>
        <end position="97"/>
    </location>
</feature>
<evidence type="ECO:0000313" key="3">
    <source>
        <dbReference type="Proteomes" id="UP000290602"/>
    </source>
</evidence>
<dbReference type="OrthoDB" id="9802489at2"/>
<dbReference type="PANTHER" id="PTHR33570">
    <property type="entry name" value="4-CARBOXYMUCONOLACTONE DECARBOXYLASE FAMILY PROTEIN"/>
    <property type="match status" value="1"/>
</dbReference>
<evidence type="ECO:0000313" key="2">
    <source>
        <dbReference type="EMBL" id="RXI78976.1"/>
    </source>
</evidence>
<dbReference type="Proteomes" id="UP000290602">
    <property type="component" value="Unassembled WGS sequence"/>
</dbReference>
<accession>A0A4Q0VHY8</accession>
<gene>
    <name evidence="2" type="ORF">DXH47_05560</name>
</gene>
<dbReference type="InterPro" id="IPR003779">
    <property type="entry name" value="CMD-like"/>
</dbReference>
<name>A0A4Q0VHY8_9LACO</name>
<dbReference type="Gene3D" id="1.20.1290.10">
    <property type="entry name" value="AhpD-like"/>
    <property type="match status" value="1"/>
</dbReference>
<dbReference type="AlphaFoldDB" id="A0A4Q0VHY8"/>
<protein>
    <submittedName>
        <fullName evidence="2">Carboxymuconolactone decarboxylase family protein</fullName>
    </submittedName>
</protein>
<dbReference type="GO" id="GO:0051920">
    <property type="term" value="F:peroxiredoxin activity"/>
    <property type="evidence" value="ECO:0007669"/>
    <property type="project" value="InterPro"/>
</dbReference>
<organism evidence="2 3">
    <name type="scientific">Levilactobacillus suantsaii</name>
    <dbReference type="NCBI Taxonomy" id="2292255"/>
    <lineage>
        <taxon>Bacteria</taxon>
        <taxon>Bacillati</taxon>
        <taxon>Bacillota</taxon>
        <taxon>Bacilli</taxon>
        <taxon>Lactobacillales</taxon>
        <taxon>Lactobacillaceae</taxon>
        <taxon>Levilactobacillus</taxon>
    </lineage>
</organism>
<dbReference type="SUPFAM" id="SSF69118">
    <property type="entry name" value="AhpD-like"/>
    <property type="match status" value="1"/>
</dbReference>
<dbReference type="InterPro" id="IPR052512">
    <property type="entry name" value="4CMD/NDH-1_regulator"/>
</dbReference>
<sequence>MANKLNQRLQTWIPDDPDFLNLEEDFIRAIRADTVALDPGDTELIPLIAMVVQQSDTTLSAQIAATLAAGVTPVKLLEVVYQLEPVVGLPKVTLALRRIHAVFRDQDLTVTPAPATATSAEAGAAIQAQLYGTEIKDLMADLPAKANQCLPEWLTDHFFTQYYQRPSLTVAQRERYGLMALITLNVDFQINAHAKGSLKAGNSETILVWSALQLLPFIGFPLVINSVQKIHAAAAQLELA</sequence>